<dbReference type="Pfam" id="PF02737">
    <property type="entry name" value="3HCDH_N"/>
    <property type="match status" value="1"/>
</dbReference>
<evidence type="ECO:0000256" key="7">
    <source>
        <dbReference type="ARBA" id="ARBA00023027"/>
    </source>
</evidence>
<evidence type="ECO:0000256" key="3">
    <source>
        <dbReference type="ARBA" id="ARBA00008750"/>
    </source>
</evidence>
<comment type="similarity">
    <text evidence="14">Belongs to the enoyl-CoA hydratase/isomerase family.</text>
</comment>
<dbReference type="GO" id="GO:0016853">
    <property type="term" value="F:isomerase activity"/>
    <property type="evidence" value="ECO:0007669"/>
    <property type="project" value="UniProtKB-KW"/>
</dbReference>
<dbReference type="SUPFAM" id="SSF48179">
    <property type="entry name" value="6-phosphogluconate dehydrogenase C-terminal domain-like"/>
    <property type="match status" value="2"/>
</dbReference>
<accession>A0A8J7ICE8</accession>
<protein>
    <submittedName>
        <fullName evidence="17">Enoyl-CoA hydratase/isomerase family protein</fullName>
    </submittedName>
</protein>
<dbReference type="GO" id="GO:0006635">
    <property type="term" value="P:fatty acid beta-oxidation"/>
    <property type="evidence" value="ECO:0007669"/>
    <property type="project" value="UniProtKB-UniPathway"/>
</dbReference>
<evidence type="ECO:0000256" key="4">
    <source>
        <dbReference type="ARBA" id="ARBA00022832"/>
    </source>
</evidence>
<dbReference type="Pfam" id="PF00378">
    <property type="entry name" value="ECH_1"/>
    <property type="match status" value="1"/>
</dbReference>
<evidence type="ECO:0000256" key="2">
    <source>
        <dbReference type="ARBA" id="ARBA00005005"/>
    </source>
</evidence>
<dbReference type="InterPro" id="IPR008927">
    <property type="entry name" value="6-PGluconate_DH-like_C_sf"/>
</dbReference>
<gene>
    <name evidence="17" type="ORF">H1D41_03385</name>
</gene>
<dbReference type="InterPro" id="IPR006176">
    <property type="entry name" value="3-OHacyl-CoA_DH_NAD-bd"/>
</dbReference>
<dbReference type="GO" id="GO:0070403">
    <property type="term" value="F:NAD+ binding"/>
    <property type="evidence" value="ECO:0007669"/>
    <property type="project" value="InterPro"/>
</dbReference>
<keyword evidence="11" id="KW-0456">Lyase</keyword>
<dbReference type="FunFam" id="3.40.50.720:FF:000009">
    <property type="entry name" value="Fatty oxidation complex, alpha subunit"/>
    <property type="match status" value="1"/>
</dbReference>
<evidence type="ECO:0000256" key="5">
    <source>
        <dbReference type="ARBA" id="ARBA00022963"/>
    </source>
</evidence>
<evidence type="ECO:0000313" key="17">
    <source>
        <dbReference type="EMBL" id="MBI1492674.1"/>
    </source>
</evidence>
<dbReference type="UniPathway" id="UPA00659"/>
<dbReference type="InterPro" id="IPR006108">
    <property type="entry name" value="3HC_DH_C"/>
</dbReference>
<comment type="caution">
    <text evidence="17">The sequence shown here is derived from an EMBL/GenBank/DDBJ whole genome shotgun (WGS) entry which is preliminary data.</text>
</comment>
<feature type="domain" description="3-hydroxyacyl-CoA dehydrogenase NAD binding" evidence="16">
    <location>
        <begin position="297"/>
        <end position="474"/>
    </location>
</feature>
<dbReference type="AlphaFoldDB" id="A0A8J7ICE8"/>
<dbReference type="Gene3D" id="3.40.50.720">
    <property type="entry name" value="NAD(P)-binding Rossmann-like Domain"/>
    <property type="match status" value="1"/>
</dbReference>
<keyword evidence="5" id="KW-0442">Lipid degradation</keyword>
<keyword evidence="10" id="KW-0413">Isomerase</keyword>
<evidence type="ECO:0000256" key="8">
    <source>
        <dbReference type="ARBA" id="ARBA00023098"/>
    </source>
</evidence>
<keyword evidence="6" id="KW-0560">Oxidoreductase</keyword>
<dbReference type="Gene3D" id="1.10.1040.50">
    <property type="match status" value="1"/>
</dbReference>
<dbReference type="Pfam" id="PF00725">
    <property type="entry name" value="3HCDH"/>
    <property type="match status" value="2"/>
</dbReference>
<comment type="pathway">
    <text evidence="2">Lipid metabolism; fatty acid beta-oxidation.</text>
</comment>
<reference evidence="17" key="1">
    <citation type="submission" date="2020-10" db="EMBL/GenBank/DDBJ databases">
        <title>Paenihalocynthiibacter styelae gen. nov., sp. nov., isolated from stalked sea squirt Styela clava.</title>
        <authorList>
            <person name="Kim Y.-O."/>
            <person name="Yoon J.-H."/>
        </authorList>
    </citation>
    <scope>NUCLEOTIDE SEQUENCE</scope>
    <source>
        <strain evidence="17">MYP1-1</strain>
    </source>
</reference>
<keyword evidence="8" id="KW-0443">Lipid metabolism</keyword>
<feature type="domain" description="3-hydroxyacyl-CoA dehydrogenase C-terminal" evidence="15">
    <location>
        <begin position="478"/>
        <end position="571"/>
    </location>
</feature>
<dbReference type="Gene3D" id="3.90.226.10">
    <property type="entry name" value="2-enoyl-CoA Hydratase, Chain A, domain 1"/>
    <property type="match status" value="1"/>
</dbReference>
<dbReference type="EMBL" id="JADCKQ010000002">
    <property type="protein sequence ID" value="MBI1492674.1"/>
    <property type="molecule type" value="Genomic_DNA"/>
</dbReference>
<comment type="similarity">
    <text evidence="3">In the N-terminal section; belongs to the enoyl-CoA hydratase/isomerase family.</text>
</comment>
<feature type="domain" description="3-hydroxyacyl-CoA dehydrogenase C-terminal" evidence="15">
    <location>
        <begin position="608"/>
        <end position="692"/>
    </location>
</feature>
<evidence type="ECO:0000256" key="10">
    <source>
        <dbReference type="ARBA" id="ARBA00023235"/>
    </source>
</evidence>
<keyword evidence="12" id="KW-0511">Multifunctional enzyme</keyword>
<keyword evidence="18" id="KW-1185">Reference proteome</keyword>
<evidence type="ECO:0000313" key="18">
    <source>
        <dbReference type="Proteomes" id="UP000640583"/>
    </source>
</evidence>
<evidence type="ECO:0000256" key="1">
    <source>
        <dbReference type="ARBA" id="ARBA00004275"/>
    </source>
</evidence>
<sequence>MSQAVSYDLNGAIAVLTISNPPVNALGLAVRQGLVAGIEKAEADAAVKAVLIIGEGRTFPAGADIREFGKPPVDPYLPEVVLRIEACNKPVVAALHGTALGGGLEVALGAHYRIADKAGRIGLPEVNLGILPGAGGTQRTTRIAGAKATLDLATGGKPIGADNAHALGIIDRIAEGDLKEAALAYANELIATGTASRPSGERREGLADEAANLAAIEDTKTTLAKRARGQFAPFRIVECVEAALTLPINEGLAFEREQFLKCMETPQRQGLIHAFFAERTCTKVPEASRAEPRPLNQIAVIGGGTMGAGITVAALNAGLPVVMVERDAESIARGQANVEKVYDGMVKKGRLDEAGKAKRMALFASATDYAALSDVDLIIEAVFENLEVKQDVFRQLDQVAKPGAVLATNTSYLDVDAIANVTKRPQDVIGLHFFSPANIMKLLEIVVPANPADDAVATGFALAKTLKKTPVRAANADGFIGNRIYKAYGLCATYMMEDGASPYEIDKAIYDFGYPIGIFQVHDLAGMDISWANRKRLAATRNPLERYSAVQDKICEAGHFGQKTGRGMYVYPEGARKGEPNPDVLKVIAEEQARLGITPRDFTAEEIMRRYMAAMVNEGAKVLQENVALRPSDIDVVALYGYGFPRYRGGPMKYADMYGLENLLADLRAFEAEDAYFWKPAQLLVDLVENGRSFEDLNKES</sequence>
<evidence type="ECO:0000256" key="14">
    <source>
        <dbReference type="RuleBase" id="RU003707"/>
    </source>
</evidence>
<dbReference type="InterPro" id="IPR036291">
    <property type="entry name" value="NAD(P)-bd_dom_sf"/>
</dbReference>
<name>A0A8J7ICE8_9RHOB</name>
<dbReference type="GO" id="GO:0004300">
    <property type="term" value="F:enoyl-CoA hydratase activity"/>
    <property type="evidence" value="ECO:0007669"/>
    <property type="project" value="UniProtKB-ARBA"/>
</dbReference>
<evidence type="ECO:0000256" key="13">
    <source>
        <dbReference type="ARBA" id="ARBA00049556"/>
    </source>
</evidence>
<evidence type="ECO:0000259" key="16">
    <source>
        <dbReference type="Pfam" id="PF02737"/>
    </source>
</evidence>
<evidence type="ECO:0000256" key="12">
    <source>
        <dbReference type="ARBA" id="ARBA00023268"/>
    </source>
</evidence>
<dbReference type="GO" id="GO:0003857">
    <property type="term" value="F:(3S)-3-hydroxyacyl-CoA dehydrogenase (NAD+) activity"/>
    <property type="evidence" value="ECO:0007669"/>
    <property type="project" value="UniProtKB-EC"/>
</dbReference>
<evidence type="ECO:0000256" key="6">
    <source>
        <dbReference type="ARBA" id="ARBA00023002"/>
    </source>
</evidence>
<dbReference type="InterPro" id="IPR018376">
    <property type="entry name" value="Enoyl-CoA_hyd/isom_CS"/>
</dbReference>
<dbReference type="PROSITE" id="PS00166">
    <property type="entry name" value="ENOYL_COA_HYDRATASE"/>
    <property type="match status" value="1"/>
</dbReference>
<dbReference type="RefSeq" id="WP_228847586.1">
    <property type="nucleotide sequence ID" value="NZ_JADCKQ010000002.1"/>
</dbReference>
<evidence type="ECO:0000256" key="11">
    <source>
        <dbReference type="ARBA" id="ARBA00023239"/>
    </source>
</evidence>
<dbReference type="SUPFAM" id="SSF52096">
    <property type="entry name" value="ClpP/crotonase"/>
    <property type="match status" value="1"/>
</dbReference>
<comment type="catalytic activity">
    <reaction evidence="13">
        <text>a (3S)-3-hydroxyacyl-CoA + NAD(+) = a 3-oxoacyl-CoA + NADH + H(+)</text>
        <dbReference type="Rhea" id="RHEA:22432"/>
        <dbReference type="ChEBI" id="CHEBI:15378"/>
        <dbReference type="ChEBI" id="CHEBI:57318"/>
        <dbReference type="ChEBI" id="CHEBI:57540"/>
        <dbReference type="ChEBI" id="CHEBI:57945"/>
        <dbReference type="ChEBI" id="CHEBI:90726"/>
        <dbReference type="EC" id="1.1.1.35"/>
    </reaction>
</comment>
<keyword evidence="9" id="KW-0576">Peroxisome</keyword>
<proteinExistence type="inferred from homology"/>
<dbReference type="Proteomes" id="UP000640583">
    <property type="component" value="Unassembled WGS sequence"/>
</dbReference>
<dbReference type="FunFam" id="1.10.1040.50:FF:000006">
    <property type="entry name" value="Peroxisomal bifunctional enzyme"/>
    <property type="match status" value="1"/>
</dbReference>
<organism evidence="17 18">
    <name type="scientific">Halocynthiibacter styelae</name>
    <dbReference type="NCBI Taxonomy" id="2761955"/>
    <lineage>
        <taxon>Bacteria</taxon>
        <taxon>Pseudomonadati</taxon>
        <taxon>Pseudomonadota</taxon>
        <taxon>Alphaproteobacteria</taxon>
        <taxon>Rhodobacterales</taxon>
        <taxon>Paracoccaceae</taxon>
        <taxon>Halocynthiibacter</taxon>
    </lineage>
</organism>
<keyword evidence="7" id="KW-0520">NAD</keyword>
<dbReference type="PANTHER" id="PTHR23309">
    <property type="entry name" value="3-HYDROXYACYL-COA DEHYROGENASE"/>
    <property type="match status" value="1"/>
</dbReference>
<evidence type="ECO:0000256" key="9">
    <source>
        <dbReference type="ARBA" id="ARBA00023140"/>
    </source>
</evidence>
<evidence type="ECO:0000259" key="15">
    <source>
        <dbReference type="Pfam" id="PF00725"/>
    </source>
</evidence>
<keyword evidence="4" id="KW-0276">Fatty acid metabolism</keyword>
<dbReference type="InterPro" id="IPR029045">
    <property type="entry name" value="ClpP/crotonase-like_dom_sf"/>
</dbReference>
<dbReference type="CDD" id="cd06558">
    <property type="entry name" value="crotonase-like"/>
    <property type="match status" value="1"/>
</dbReference>
<dbReference type="SUPFAM" id="SSF51735">
    <property type="entry name" value="NAD(P)-binding Rossmann-fold domains"/>
    <property type="match status" value="1"/>
</dbReference>
<comment type="subcellular location">
    <subcellularLocation>
        <location evidence="1">Peroxisome</location>
    </subcellularLocation>
</comment>
<dbReference type="InterPro" id="IPR001753">
    <property type="entry name" value="Enoyl-CoA_hydra/iso"/>
</dbReference>